<dbReference type="InterPro" id="IPR004143">
    <property type="entry name" value="BPL_LPL_catalytic"/>
</dbReference>
<feature type="domain" description="BPL/LPL catalytic" evidence="1">
    <location>
        <begin position="24"/>
        <end position="100"/>
    </location>
</feature>
<reference evidence="2 3" key="1">
    <citation type="journal article" date="2017" name="Mol. Biol. Evol.">
        <title>The 4-celled Tetrabaena socialis nuclear genome reveals the essential components for genetic control of cell number at the origin of multicellularity in the volvocine lineage.</title>
        <authorList>
            <person name="Featherston J."/>
            <person name="Arakaki Y."/>
            <person name="Hanschen E.R."/>
            <person name="Ferris P.J."/>
            <person name="Michod R.E."/>
            <person name="Olson B.J.S.C."/>
            <person name="Nozaki H."/>
            <person name="Durand P.M."/>
        </authorList>
    </citation>
    <scope>NUCLEOTIDE SEQUENCE [LARGE SCALE GENOMIC DNA]</scope>
    <source>
        <strain evidence="2 3">NIES-571</strain>
    </source>
</reference>
<accession>A0A2J7ZWZ3</accession>
<comment type="caution">
    <text evidence="2">The sequence shown here is derived from an EMBL/GenBank/DDBJ whole genome shotgun (WGS) entry which is preliminary data.</text>
</comment>
<dbReference type="Pfam" id="PF21948">
    <property type="entry name" value="LplA-B_cat"/>
    <property type="match status" value="1"/>
</dbReference>
<sequence>MAWTERLYRPAFQAAGCGDFALRENDYVVGGGRKCGGNAQAITGRRWLHHTSFLWDFVPDRMTLLRQPPKAPQYREGRSHSDFVVRLCDVLPRDRGRQLLLEALAGAAGDLGFDVQERSLAEAAVALQRQPLLGTKLLDLRAHLQPQPAERQ</sequence>
<dbReference type="AlphaFoldDB" id="A0A2J7ZWZ3"/>
<dbReference type="Gene3D" id="3.30.930.10">
    <property type="entry name" value="Bira Bifunctional Protein, Domain 2"/>
    <property type="match status" value="1"/>
</dbReference>
<dbReference type="SUPFAM" id="SSF55681">
    <property type="entry name" value="Class II aaRS and biotin synthetases"/>
    <property type="match status" value="1"/>
</dbReference>
<dbReference type="OrthoDB" id="201621at2759"/>
<keyword evidence="3" id="KW-1185">Reference proteome</keyword>
<proteinExistence type="predicted"/>
<name>A0A2J7ZWZ3_9CHLO</name>
<organism evidence="2 3">
    <name type="scientific">Tetrabaena socialis</name>
    <dbReference type="NCBI Taxonomy" id="47790"/>
    <lineage>
        <taxon>Eukaryota</taxon>
        <taxon>Viridiplantae</taxon>
        <taxon>Chlorophyta</taxon>
        <taxon>core chlorophytes</taxon>
        <taxon>Chlorophyceae</taxon>
        <taxon>CS clade</taxon>
        <taxon>Chlamydomonadales</taxon>
        <taxon>Tetrabaenaceae</taxon>
        <taxon>Tetrabaena</taxon>
    </lineage>
</organism>
<dbReference type="PANTHER" id="PTHR43506:SF1">
    <property type="entry name" value="BPL_LPL CATALYTIC DOMAIN-CONTAINING PROTEIN"/>
    <property type="match status" value="1"/>
</dbReference>
<dbReference type="Proteomes" id="UP000236333">
    <property type="component" value="Unassembled WGS sequence"/>
</dbReference>
<gene>
    <name evidence="2" type="ORF">TSOC_009061</name>
</gene>
<evidence type="ECO:0000313" key="2">
    <source>
        <dbReference type="EMBL" id="PNH04768.1"/>
    </source>
</evidence>
<evidence type="ECO:0000313" key="3">
    <source>
        <dbReference type="Proteomes" id="UP000236333"/>
    </source>
</evidence>
<dbReference type="InterPro" id="IPR045864">
    <property type="entry name" value="aa-tRNA-synth_II/BPL/LPL"/>
</dbReference>
<protein>
    <recommendedName>
        <fullName evidence="1">BPL/LPL catalytic domain-containing protein</fullName>
    </recommendedName>
</protein>
<dbReference type="PANTHER" id="PTHR43506">
    <property type="entry name" value="BIOTIN/LIPOATE A/B PROTEIN LIGASE FAMILY"/>
    <property type="match status" value="1"/>
</dbReference>
<evidence type="ECO:0000259" key="1">
    <source>
        <dbReference type="Pfam" id="PF21948"/>
    </source>
</evidence>
<dbReference type="InterPro" id="IPR053264">
    <property type="entry name" value="Lipoate-ligase_2_inactive"/>
</dbReference>
<dbReference type="EMBL" id="PGGS01000362">
    <property type="protein sequence ID" value="PNH04768.1"/>
    <property type="molecule type" value="Genomic_DNA"/>
</dbReference>